<dbReference type="RefSeq" id="WP_150089993.1">
    <property type="nucleotide sequence ID" value="NZ_VWXX01000002.1"/>
</dbReference>
<sequence length="500" mass="56341">MAEPEAHLQSEQAQAEAKTAEAGEFASLLQQEFKPRSDRAREAVEDAVHTLAAQALEQTGLISEDAVRTIESIIAEIDRKLTEQINQILHHPDFSQLEGSWRGLHYLVNNTETDEMLKIRVMNISKKELHKTLKKFKGTAWDQSPIFKQVYTQEYSMFGGEPFGCLIGDYSFDHGPPDVELLGQMAQISAAAHAPFIAGADPGVMQMESWQELSNPRDLTKIFQTPEYAAWRSLRESEDSRYIGLAMPRFLARLPYGAKTDPVEEFDFEEETGFGDHSRYTWSNAAYAMAVNINRAFKLYGWCSRIRGVESGGAVEGLPVHTFPTDDGGVDMKCPTEIAIDDRREAELAKNGFMPLLHKKNSDFAAFIGAQSLQKPFEYDDPDATANANLAARLPYLFAVCRFAHYLKAIVRDKIGSFKEREDMEKWLNKWINKYVEPNPANASEADKARKPLAAAQVVVEEVEGNPGYYRSKFYLRPHYQLEGLTVSLRLVSRLPSEKA</sequence>
<feature type="domain" description="TssC1 N-terminal" evidence="2">
    <location>
        <begin position="72"/>
        <end position="374"/>
    </location>
</feature>
<reference evidence="4 5" key="1">
    <citation type="submission" date="2019-09" db="EMBL/GenBank/DDBJ databases">
        <title>Whole-genome sequence of the purple sulfur bacterium Thiohalocapsa marina DSM 19078.</title>
        <authorList>
            <person name="Kyndt J.A."/>
            <person name="Meyer T.E."/>
        </authorList>
    </citation>
    <scope>NUCLEOTIDE SEQUENCE [LARGE SCALE GENOMIC DNA]</scope>
    <source>
        <strain evidence="4 5">DSM 19078</strain>
    </source>
</reference>
<evidence type="ECO:0000256" key="1">
    <source>
        <dbReference type="SAM" id="MobiDB-lite"/>
    </source>
</evidence>
<gene>
    <name evidence="4" type="primary">tssC</name>
    <name evidence="4" type="ORF">F2Q65_02290</name>
</gene>
<dbReference type="NCBIfam" id="TIGR03355">
    <property type="entry name" value="VI_chp_2"/>
    <property type="match status" value="1"/>
</dbReference>
<comment type="caution">
    <text evidence="4">The sequence shown here is derived from an EMBL/GenBank/DDBJ whole genome shotgun (WGS) entry which is preliminary data.</text>
</comment>
<evidence type="ECO:0000313" key="4">
    <source>
        <dbReference type="EMBL" id="KAA6187373.1"/>
    </source>
</evidence>
<dbReference type="AlphaFoldDB" id="A0A5M8FUB1"/>
<dbReference type="InterPro" id="IPR044031">
    <property type="entry name" value="TssC1_N"/>
</dbReference>
<dbReference type="EMBL" id="VWXX01000002">
    <property type="protein sequence ID" value="KAA6187373.1"/>
    <property type="molecule type" value="Genomic_DNA"/>
</dbReference>
<feature type="region of interest" description="Disordered" evidence="1">
    <location>
        <begin position="1"/>
        <end position="21"/>
    </location>
</feature>
<dbReference type="OrthoDB" id="9764000at2"/>
<name>A0A5M8FUB1_9GAMM</name>
<feature type="domain" description="TssC1 C-terminal" evidence="3">
    <location>
        <begin position="384"/>
        <end position="495"/>
    </location>
</feature>
<dbReference type="PANTHER" id="PTHR35565:SF3">
    <property type="entry name" value="TYPE VI SECRETION SYSTEM SHEATH PROTEIN TSSC1"/>
    <property type="match status" value="1"/>
</dbReference>
<evidence type="ECO:0000313" key="5">
    <source>
        <dbReference type="Proteomes" id="UP000322981"/>
    </source>
</evidence>
<dbReference type="PANTHER" id="PTHR35565">
    <property type="entry name" value="CYTOPLASMIC PROTEIN-RELATED"/>
    <property type="match status" value="1"/>
</dbReference>
<dbReference type="Pfam" id="PF18945">
    <property type="entry name" value="VipB_2"/>
    <property type="match status" value="1"/>
</dbReference>
<dbReference type="InterPro" id="IPR010269">
    <property type="entry name" value="T6SS_TssC-like"/>
</dbReference>
<evidence type="ECO:0000259" key="3">
    <source>
        <dbReference type="Pfam" id="PF18945"/>
    </source>
</evidence>
<feature type="compositionally biased region" description="Low complexity" evidence="1">
    <location>
        <begin position="9"/>
        <end position="21"/>
    </location>
</feature>
<dbReference type="Pfam" id="PF05943">
    <property type="entry name" value="VipB"/>
    <property type="match status" value="1"/>
</dbReference>
<keyword evidence="5" id="KW-1185">Reference proteome</keyword>
<proteinExistence type="predicted"/>
<dbReference type="Proteomes" id="UP000322981">
    <property type="component" value="Unassembled WGS sequence"/>
</dbReference>
<accession>A0A5M8FUB1</accession>
<organism evidence="4 5">
    <name type="scientific">Thiohalocapsa marina</name>
    <dbReference type="NCBI Taxonomy" id="424902"/>
    <lineage>
        <taxon>Bacteria</taxon>
        <taxon>Pseudomonadati</taxon>
        <taxon>Pseudomonadota</taxon>
        <taxon>Gammaproteobacteria</taxon>
        <taxon>Chromatiales</taxon>
        <taxon>Chromatiaceae</taxon>
        <taxon>Thiohalocapsa</taxon>
    </lineage>
</organism>
<dbReference type="InterPro" id="IPR044032">
    <property type="entry name" value="TssC1_C"/>
</dbReference>
<evidence type="ECO:0000259" key="2">
    <source>
        <dbReference type="Pfam" id="PF05943"/>
    </source>
</evidence>
<protein>
    <submittedName>
        <fullName evidence="4">Type VI secretion system contractile sheath large subunit</fullName>
    </submittedName>
</protein>